<dbReference type="OrthoDB" id="10515700at2759"/>
<organism evidence="1 2">
    <name type="scientific">Ambispora leptoticha</name>
    <dbReference type="NCBI Taxonomy" id="144679"/>
    <lineage>
        <taxon>Eukaryota</taxon>
        <taxon>Fungi</taxon>
        <taxon>Fungi incertae sedis</taxon>
        <taxon>Mucoromycota</taxon>
        <taxon>Glomeromycotina</taxon>
        <taxon>Glomeromycetes</taxon>
        <taxon>Archaeosporales</taxon>
        <taxon>Ambisporaceae</taxon>
        <taxon>Ambispora</taxon>
    </lineage>
</organism>
<sequence>GVDYEFEGEKYHAPDQDIKGHTIRNYKIISPQLQKVVQKYLSQQIAIFMQFDFEEQVYISERIRPDNVGQN</sequence>
<protein>
    <submittedName>
        <fullName evidence="1">7562_t:CDS:1</fullName>
    </submittedName>
</protein>
<gene>
    <name evidence="1" type="ORF">ALEPTO_LOCUS13809</name>
</gene>
<name>A0A9N9J5E0_9GLOM</name>
<evidence type="ECO:0000313" key="1">
    <source>
        <dbReference type="EMBL" id="CAG8764618.1"/>
    </source>
</evidence>
<dbReference type="Proteomes" id="UP000789508">
    <property type="component" value="Unassembled WGS sequence"/>
</dbReference>
<feature type="non-terminal residue" evidence="1">
    <location>
        <position position="1"/>
    </location>
</feature>
<accession>A0A9N9J5E0</accession>
<keyword evidence="2" id="KW-1185">Reference proteome</keyword>
<reference evidence="1" key="1">
    <citation type="submission" date="2021-06" db="EMBL/GenBank/DDBJ databases">
        <authorList>
            <person name="Kallberg Y."/>
            <person name="Tangrot J."/>
            <person name="Rosling A."/>
        </authorList>
    </citation>
    <scope>NUCLEOTIDE SEQUENCE</scope>
    <source>
        <strain evidence="1">FL130A</strain>
    </source>
</reference>
<dbReference type="EMBL" id="CAJVPS010048447">
    <property type="protein sequence ID" value="CAG8764618.1"/>
    <property type="molecule type" value="Genomic_DNA"/>
</dbReference>
<comment type="caution">
    <text evidence="1">The sequence shown here is derived from an EMBL/GenBank/DDBJ whole genome shotgun (WGS) entry which is preliminary data.</text>
</comment>
<dbReference type="AlphaFoldDB" id="A0A9N9J5E0"/>
<proteinExistence type="predicted"/>
<evidence type="ECO:0000313" key="2">
    <source>
        <dbReference type="Proteomes" id="UP000789508"/>
    </source>
</evidence>